<keyword evidence="1" id="KW-1003">Cell membrane</keyword>
<feature type="transmembrane region" description="Helical" evidence="8">
    <location>
        <begin position="275"/>
        <end position="299"/>
    </location>
</feature>
<evidence type="ECO:0000313" key="10">
    <source>
        <dbReference type="EMBL" id="PJC23639.1"/>
    </source>
</evidence>
<dbReference type="AlphaFoldDB" id="A0A2M8ELM1"/>
<dbReference type="InterPro" id="IPR001173">
    <property type="entry name" value="Glyco_trans_2-like"/>
</dbReference>
<dbReference type="Gene3D" id="3.90.550.10">
    <property type="entry name" value="Spore Coat Polysaccharide Biosynthesis Protein SpsA, Chain A"/>
    <property type="match status" value="1"/>
</dbReference>
<feature type="domain" description="Glycosyltransferase 2-like" evidence="9">
    <location>
        <begin position="4"/>
        <end position="167"/>
    </location>
</feature>
<keyword evidence="7 8" id="KW-0472">Membrane</keyword>
<dbReference type="InterPro" id="IPR050256">
    <property type="entry name" value="Glycosyltransferase_2"/>
</dbReference>
<gene>
    <name evidence="10" type="ORF">CO058_02675</name>
</gene>
<dbReference type="EMBL" id="PFSJ01000019">
    <property type="protein sequence ID" value="PJC23639.1"/>
    <property type="molecule type" value="Genomic_DNA"/>
</dbReference>
<evidence type="ECO:0000256" key="6">
    <source>
        <dbReference type="ARBA" id="ARBA00022989"/>
    </source>
</evidence>
<keyword evidence="6 8" id="KW-1133">Transmembrane helix</keyword>
<dbReference type="GO" id="GO:0005886">
    <property type="term" value="C:plasma membrane"/>
    <property type="evidence" value="ECO:0007669"/>
    <property type="project" value="TreeGrafter"/>
</dbReference>
<protein>
    <recommendedName>
        <fullName evidence="9">Glycosyltransferase 2-like domain-containing protein</fullName>
    </recommendedName>
</protein>
<dbReference type="InterPro" id="IPR029044">
    <property type="entry name" value="Nucleotide-diphossugar_trans"/>
</dbReference>
<accession>A0A2M8ELM1</accession>
<evidence type="ECO:0000256" key="2">
    <source>
        <dbReference type="ARBA" id="ARBA00022676"/>
    </source>
</evidence>
<dbReference type="GO" id="GO:0016757">
    <property type="term" value="F:glycosyltransferase activity"/>
    <property type="evidence" value="ECO:0007669"/>
    <property type="project" value="UniProtKB-KW"/>
</dbReference>
<dbReference type="PANTHER" id="PTHR48090:SF3">
    <property type="entry name" value="UNDECAPRENYL-PHOSPHATE 4-DEOXY-4-FORMAMIDO-L-ARABINOSE TRANSFERASE"/>
    <property type="match status" value="1"/>
</dbReference>
<feature type="transmembrane region" description="Helical" evidence="8">
    <location>
        <begin position="239"/>
        <end position="260"/>
    </location>
</feature>
<keyword evidence="2" id="KW-0328">Glycosyltransferase</keyword>
<name>A0A2M8ELM1_UNCKA</name>
<sequence length="319" mass="35700">MDISTVVPIYNNESTIEELYKGLTDVFENIGKSYELIFVNDGSVDNSWKIISAFQKKDPHIKAIDFRRNYGQSAALQAGFDISKGMSVLTIGASLENDPADLSDLYDALIKKDNDMVIGVRSQRYDGRLFSRIRSSLAHSVLKFVSKNSFADVTSPVRAFEREVIDNIKLFGDAYMYLPVLATLYGAKFEEIKIKHTKPKDLSYIAPKTSLFKFIFDIIFLKFFVSATTPPFHMAPIRLFGGLGSISAFLGLAGGAFLTYQKIAFGQDIGTRPLLMLSILLLILGAMFLVFGILGEIIIRTYFEGQNKLIYTTRERLVA</sequence>
<keyword evidence="3" id="KW-0808">Transferase</keyword>
<organism evidence="10 11">
    <name type="scientific">candidate division WWE3 bacterium CG_4_9_14_0_2_um_filter_35_11</name>
    <dbReference type="NCBI Taxonomy" id="1975077"/>
    <lineage>
        <taxon>Bacteria</taxon>
        <taxon>Katanobacteria</taxon>
    </lineage>
</organism>
<dbReference type="Proteomes" id="UP000229756">
    <property type="component" value="Unassembled WGS sequence"/>
</dbReference>
<dbReference type="PANTHER" id="PTHR48090">
    <property type="entry name" value="UNDECAPRENYL-PHOSPHATE 4-DEOXY-4-FORMAMIDO-L-ARABINOSE TRANSFERASE-RELATED"/>
    <property type="match status" value="1"/>
</dbReference>
<keyword evidence="4 8" id="KW-0812">Transmembrane</keyword>
<reference evidence="11" key="1">
    <citation type="submission" date="2017-09" db="EMBL/GenBank/DDBJ databases">
        <title>Depth-based differentiation of microbial function through sediment-hosted aquifers and enrichment of novel symbionts in the deep terrestrial subsurface.</title>
        <authorList>
            <person name="Probst A.J."/>
            <person name="Ladd B."/>
            <person name="Jarett J.K."/>
            <person name="Geller-Mcgrath D.E."/>
            <person name="Sieber C.M.K."/>
            <person name="Emerson J.B."/>
            <person name="Anantharaman K."/>
            <person name="Thomas B.C."/>
            <person name="Malmstrom R."/>
            <person name="Stieglmeier M."/>
            <person name="Klingl A."/>
            <person name="Woyke T."/>
            <person name="Ryan C.M."/>
            <person name="Banfield J.F."/>
        </authorList>
    </citation>
    <scope>NUCLEOTIDE SEQUENCE [LARGE SCALE GENOMIC DNA]</scope>
</reference>
<dbReference type="SUPFAM" id="SSF53448">
    <property type="entry name" value="Nucleotide-diphospho-sugar transferases"/>
    <property type="match status" value="1"/>
</dbReference>
<evidence type="ECO:0000256" key="5">
    <source>
        <dbReference type="ARBA" id="ARBA00022985"/>
    </source>
</evidence>
<evidence type="ECO:0000259" key="9">
    <source>
        <dbReference type="Pfam" id="PF00535"/>
    </source>
</evidence>
<evidence type="ECO:0000313" key="11">
    <source>
        <dbReference type="Proteomes" id="UP000229756"/>
    </source>
</evidence>
<feature type="transmembrane region" description="Helical" evidence="8">
    <location>
        <begin position="210"/>
        <end position="227"/>
    </location>
</feature>
<keyword evidence="5" id="KW-0448">Lipopolysaccharide biosynthesis</keyword>
<evidence type="ECO:0000256" key="7">
    <source>
        <dbReference type="ARBA" id="ARBA00023136"/>
    </source>
</evidence>
<proteinExistence type="predicted"/>
<comment type="caution">
    <text evidence="10">The sequence shown here is derived from an EMBL/GenBank/DDBJ whole genome shotgun (WGS) entry which is preliminary data.</text>
</comment>
<dbReference type="Pfam" id="PF00535">
    <property type="entry name" value="Glycos_transf_2"/>
    <property type="match status" value="1"/>
</dbReference>
<dbReference type="GO" id="GO:0009103">
    <property type="term" value="P:lipopolysaccharide biosynthetic process"/>
    <property type="evidence" value="ECO:0007669"/>
    <property type="project" value="UniProtKB-KW"/>
</dbReference>
<dbReference type="CDD" id="cd04187">
    <property type="entry name" value="DPM1_like_bac"/>
    <property type="match status" value="1"/>
</dbReference>
<evidence type="ECO:0000256" key="8">
    <source>
        <dbReference type="SAM" id="Phobius"/>
    </source>
</evidence>
<evidence type="ECO:0000256" key="3">
    <source>
        <dbReference type="ARBA" id="ARBA00022679"/>
    </source>
</evidence>
<evidence type="ECO:0000256" key="4">
    <source>
        <dbReference type="ARBA" id="ARBA00022692"/>
    </source>
</evidence>
<evidence type="ECO:0000256" key="1">
    <source>
        <dbReference type="ARBA" id="ARBA00022475"/>
    </source>
</evidence>